<evidence type="ECO:0000313" key="2">
    <source>
        <dbReference type="EMBL" id="OQE18698.1"/>
    </source>
</evidence>
<dbReference type="EMBL" id="MLKD01000017">
    <property type="protein sequence ID" value="OQE18698.1"/>
    <property type="molecule type" value="Genomic_DNA"/>
</dbReference>
<dbReference type="AlphaFoldDB" id="A0A1V6SXI4"/>
<dbReference type="Proteomes" id="UP000191285">
    <property type="component" value="Unassembled WGS sequence"/>
</dbReference>
<reference evidence="3" key="1">
    <citation type="journal article" date="2017" name="Nat. Microbiol.">
        <title>Global analysis of biosynthetic gene clusters reveals vast potential of secondary metabolite production in Penicillium species.</title>
        <authorList>
            <person name="Nielsen J.C."/>
            <person name="Grijseels S."/>
            <person name="Prigent S."/>
            <person name="Ji B."/>
            <person name="Dainat J."/>
            <person name="Nielsen K.F."/>
            <person name="Frisvad J.C."/>
            <person name="Workman M."/>
            <person name="Nielsen J."/>
        </authorList>
    </citation>
    <scope>NUCLEOTIDE SEQUENCE [LARGE SCALE GENOMIC DNA]</scope>
    <source>
        <strain evidence="3">IBT 24891</strain>
    </source>
</reference>
<protein>
    <submittedName>
        <fullName evidence="2">Uncharacterized protein</fullName>
    </submittedName>
</protein>
<accession>A0A1V6SXI4</accession>
<feature type="compositionally biased region" description="Basic and acidic residues" evidence="1">
    <location>
        <begin position="1"/>
        <end position="10"/>
    </location>
</feature>
<feature type="compositionally biased region" description="Polar residues" evidence="1">
    <location>
        <begin position="11"/>
        <end position="20"/>
    </location>
</feature>
<feature type="region of interest" description="Disordered" evidence="1">
    <location>
        <begin position="1"/>
        <end position="38"/>
    </location>
</feature>
<gene>
    <name evidence="2" type="ORF">PENSTE_c017G04314</name>
</gene>
<keyword evidence="3" id="KW-1185">Reference proteome</keyword>
<evidence type="ECO:0000313" key="3">
    <source>
        <dbReference type="Proteomes" id="UP000191285"/>
    </source>
</evidence>
<comment type="caution">
    <text evidence="2">The sequence shown here is derived from an EMBL/GenBank/DDBJ whole genome shotgun (WGS) entry which is preliminary data.</text>
</comment>
<organism evidence="2 3">
    <name type="scientific">Penicillium steckii</name>
    <dbReference type="NCBI Taxonomy" id="303698"/>
    <lineage>
        <taxon>Eukaryota</taxon>
        <taxon>Fungi</taxon>
        <taxon>Dikarya</taxon>
        <taxon>Ascomycota</taxon>
        <taxon>Pezizomycotina</taxon>
        <taxon>Eurotiomycetes</taxon>
        <taxon>Eurotiomycetidae</taxon>
        <taxon>Eurotiales</taxon>
        <taxon>Aspergillaceae</taxon>
        <taxon>Penicillium</taxon>
    </lineage>
</organism>
<name>A0A1V6SXI4_9EURO</name>
<evidence type="ECO:0000256" key="1">
    <source>
        <dbReference type="SAM" id="MobiDB-lite"/>
    </source>
</evidence>
<sequence length="100" mass="11048">MSSLLREHSVSKFTNSPSSENVDKPLNDANIVENVDDSPPEMDSGAWWRSMATSTIWASLCIHWSLEQGMGIPNGICAFSAFIAEAWEIRDMSKNTGLKT</sequence>
<dbReference type="OrthoDB" id="10005898at2759"/>
<proteinExistence type="predicted"/>